<organism evidence="1">
    <name type="scientific">uncultured Caudovirales phage</name>
    <dbReference type="NCBI Taxonomy" id="2100421"/>
    <lineage>
        <taxon>Viruses</taxon>
        <taxon>Duplodnaviria</taxon>
        <taxon>Heunggongvirae</taxon>
        <taxon>Uroviricota</taxon>
        <taxon>Caudoviricetes</taxon>
        <taxon>Peduoviridae</taxon>
        <taxon>Maltschvirus</taxon>
        <taxon>Maltschvirus maltsch</taxon>
    </lineage>
</organism>
<protein>
    <submittedName>
        <fullName evidence="1">Uncharacterized protein</fullName>
    </submittedName>
</protein>
<gene>
    <name evidence="1" type="ORF">UFOVP116_251</name>
</gene>
<proteinExistence type="predicted"/>
<evidence type="ECO:0000313" key="1">
    <source>
        <dbReference type="EMBL" id="CAB4130063.1"/>
    </source>
</evidence>
<accession>A0A6J5L9U1</accession>
<dbReference type="EMBL" id="LR796237">
    <property type="protein sequence ID" value="CAB4130063.1"/>
    <property type="molecule type" value="Genomic_DNA"/>
</dbReference>
<name>A0A6J5L9U1_9CAUD</name>
<sequence>MNRFDLEQQILTAWKVVHDIKTLVKHNAPAEDFAAVATICDYQFEELFATFEAVCFSDNQSTQVPRKQETKELEQELSTRFSEKLNQVYPVARTRFRDEDGRMVELSYGDYSGERILGIDTPDEVVSLRLDNLNTLIKSLVTLNTPI</sequence>
<reference evidence="1" key="1">
    <citation type="submission" date="2020-04" db="EMBL/GenBank/DDBJ databases">
        <authorList>
            <person name="Chiriac C."/>
            <person name="Salcher M."/>
            <person name="Ghai R."/>
            <person name="Kavagutti S V."/>
        </authorList>
    </citation>
    <scope>NUCLEOTIDE SEQUENCE</scope>
</reference>